<reference evidence="7 8" key="1">
    <citation type="submission" date="2019-02" db="EMBL/GenBank/DDBJ databases">
        <title>Deep-cultivation of Planctomycetes and their phenomic and genomic characterization uncovers novel biology.</title>
        <authorList>
            <person name="Wiegand S."/>
            <person name="Jogler M."/>
            <person name="Boedeker C."/>
            <person name="Pinto D."/>
            <person name="Vollmers J."/>
            <person name="Rivas-Marin E."/>
            <person name="Kohn T."/>
            <person name="Peeters S.H."/>
            <person name="Heuer A."/>
            <person name="Rast P."/>
            <person name="Oberbeckmann S."/>
            <person name="Bunk B."/>
            <person name="Jeske O."/>
            <person name="Meyerdierks A."/>
            <person name="Storesund J.E."/>
            <person name="Kallscheuer N."/>
            <person name="Luecker S."/>
            <person name="Lage O.M."/>
            <person name="Pohl T."/>
            <person name="Merkel B.J."/>
            <person name="Hornburger P."/>
            <person name="Mueller R.-W."/>
            <person name="Bruemmer F."/>
            <person name="Labrenz M."/>
            <person name="Spormann A.M."/>
            <person name="Op den Camp H."/>
            <person name="Overmann J."/>
            <person name="Amann R."/>
            <person name="Jetten M.S.M."/>
            <person name="Mascher T."/>
            <person name="Medema M.H."/>
            <person name="Devos D.P."/>
            <person name="Kaster A.-K."/>
            <person name="Ovreas L."/>
            <person name="Rohde M."/>
            <person name="Galperin M.Y."/>
            <person name="Jogler C."/>
        </authorList>
    </citation>
    <scope>NUCLEOTIDE SEQUENCE [LARGE SCALE GENOMIC DNA]</scope>
    <source>
        <strain evidence="7 8">Q31a</strain>
    </source>
</reference>
<sequence precursor="true">MFRFSLLSLCLVATLAGPLLSDEPPALNSKDKLIVETLLRLDEFDLDSSVKAKAALMRYLRAQPGTDQYFELIERFKITDFSGELVSFVLQHADESTGVRGAGVLGKLGQLNLLRARLTADDPDALAAATLLGHVAGEHTVNWLLPSLDDRKLPVAVRTACLVAVGRRADGQKALLKLVASSKLPDDLKFAAANALLGSGDARIEAEAAKYLELPATADSQPLPPLSELVKRTGDIAAGAVVFRTQGTCIACHKVRGEGKDVGPDLSEIGSKLSRDAMFVAILDPSAAISHNYETYTLLTDDGSTVTGLLVSDTAAAMTLRTAEGIDKKVVKESIEDFKKQTTSLMPQDLQRQMTADQLVDLVAYTMSLTKTASDPLSEEAGE</sequence>
<dbReference type="Gene3D" id="1.10.760.10">
    <property type="entry name" value="Cytochrome c-like domain"/>
    <property type="match status" value="1"/>
</dbReference>
<keyword evidence="8" id="KW-1185">Reference proteome</keyword>
<dbReference type="InterPro" id="IPR009056">
    <property type="entry name" value="Cyt_c-like_dom"/>
</dbReference>
<dbReference type="PANTHER" id="PTHR33546:SF1">
    <property type="entry name" value="LARGE, MULTIFUNCTIONAL SECRETED PROTEIN"/>
    <property type="match status" value="1"/>
</dbReference>
<accession>A0A518GC12</accession>
<dbReference type="KEGG" id="ahel:Q31a_44690"/>
<keyword evidence="1 4" id="KW-0349">Heme</keyword>
<keyword evidence="5" id="KW-0732">Signal</keyword>
<dbReference type="PANTHER" id="PTHR33546">
    <property type="entry name" value="LARGE, MULTIFUNCTIONAL SECRETED PROTEIN-RELATED"/>
    <property type="match status" value="1"/>
</dbReference>
<dbReference type="RefSeq" id="WP_145081990.1">
    <property type="nucleotide sequence ID" value="NZ_CP036298.1"/>
</dbReference>
<dbReference type="InterPro" id="IPR013427">
    <property type="entry name" value="Haem-bd_dom_put"/>
</dbReference>
<dbReference type="InterPro" id="IPR036909">
    <property type="entry name" value="Cyt_c-like_dom_sf"/>
</dbReference>
<dbReference type="NCBIfam" id="TIGR02603">
    <property type="entry name" value="CxxCH_TIGR02603"/>
    <property type="match status" value="1"/>
</dbReference>
<evidence type="ECO:0000256" key="4">
    <source>
        <dbReference type="PROSITE-ProRule" id="PRU00433"/>
    </source>
</evidence>
<dbReference type="PROSITE" id="PS51007">
    <property type="entry name" value="CYTC"/>
    <property type="match status" value="1"/>
</dbReference>
<dbReference type="EMBL" id="CP036298">
    <property type="protein sequence ID" value="QDV26097.1"/>
    <property type="molecule type" value="Genomic_DNA"/>
</dbReference>
<evidence type="ECO:0000313" key="7">
    <source>
        <dbReference type="EMBL" id="QDV26097.1"/>
    </source>
</evidence>
<evidence type="ECO:0000256" key="5">
    <source>
        <dbReference type="SAM" id="SignalP"/>
    </source>
</evidence>
<evidence type="ECO:0000256" key="1">
    <source>
        <dbReference type="ARBA" id="ARBA00022617"/>
    </source>
</evidence>
<feature type="domain" description="Cytochrome c" evidence="6">
    <location>
        <begin position="234"/>
        <end position="370"/>
    </location>
</feature>
<dbReference type="SUPFAM" id="SSF46626">
    <property type="entry name" value="Cytochrome c"/>
    <property type="match status" value="1"/>
</dbReference>
<name>A0A518GC12_9BACT</name>
<dbReference type="GO" id="GO:0020037">
    <property type="term" value="F:heme binding"/>
    <property type="evidence" value="ECO:0007669"/>
    <property type="project" value="InterPro"/>
</dbReference>
<feature type="signal peptide" evidence="5">
    <location>
        <begin position="1"/>
        <end position="21"/>
    </location>
</feature>
<evidence type="ECO:0000313" key="8">
    <source>
        <dbReference type="Proteomes" id="UP000318017"/>
    </source>
</evidence>
<dbReference type="GO" id="GO:0009055">
    <property type="term" value="F:electron transfer activity"/>
    <property type="evidence" value="ECO:0007669"/>
    <property type="project" value="InterPro"/>
</dbReference>
<organism evidence="7 8">
    <name type="scientific">Aureliella helgolandensis</name>
    <dbReference type="NCBI Taxonomy" id="2527968"/>
    <lineage>
        <taxon>Bacteria</taxon>
        <taxon>Pseudomonadati</taxon>
        <taxon>Planctomycetota</taxon>
        <taxon>Planctomycetia</taxon>
        <taxon>Pirellulales</taxon>
        <taxon>Pirellulaceae</taxon>
        <taxon>Aureliella</taxon>
    </lineage>
</organism>
<gene>
    <name evidence="7" type="ORF">Q31a_44690</name>
</gene>
<protein>
    <submittedName>
        <fullName evidence="7">Cytochrome c</fullName>
    </submittedName>
</protein>
<evidence type="ECO:0000259" key="6">
    <source>
        <dbReference type="PROSITE" id="PS51007"/>
    </source>
</evidence>
<feature type="chain" id="PRO_5022148440" evidence="5">
    <location>
        <begin position="22"/>
        <end position="383"/>
    </location>
</feature>
<proteinExistence type="predicted"/>
<dbReference type="AlphaFoldDB" id="A0A518GC12"/>
<evidence type="ECO:0000256" key="2">
    <source>
        <dbReference type="ARBA" id="ARBA00022723"/>
    </source>
</evidence>
<evidence type="ECO:0000256" key="3">
    <source>
        <dbReference type="ARBA" id="ARBA00023004"/>
    </source>
</evidence>
<keyword evidence="2 4" id="KW-0479">Metal-binding</keyword>
<keyword evidence="3 4" id="KW-0408">Iron</keyword>
<dbReference type="Proteomes" id="UP000318017">
    <property type="component" value="Chromosome"/>
</dbReference>
<dbReference type="OrthoDB" id="247847at2"/>
<dbReference type="GO" id="GO:0046872">
    <property type="term" value="F:metal ion binding"/>
    <property type="evidence" value="ECO:0007669"/>
    <property type="project" value="UniProtKB-KW"/>
</dbReference>
<dbReference type="Pfam" id="PF00034">
    <property type="entry name" value="Cytochrom_C"/>
    <property type="match status" value="1"/>
</dbReference>